<dbReference type="EMBL" id="CP060414">
    <property type="protein sequence ID" value="QNT59631.1"/>
    <property type="molecule type" value="Genomic_DNA"/>
</dbReference>
<evidence type="ECO:0000313" key="4">
    <source>
        <dbReference type="Proteomes" id="UP000516412"/>
    </source>
</evidence>
<dbReference type="Pfam" id="PF19263">
    <property type="entry name" value="DUF5906"/>
    <property type="match status" value="1"/>
</dbReference>
<dbReference type="InterPro" id="IPR027417">
    <property type="entry name" value="P-loop_NTPase"/>
</dbReference>
<dbReference type="InterPro" id="IPR034154">
    <property type="entry name" value="TOPRIM_DnaG/twinkle"/>
</dbReference>
<keyword evidence="4" id="KW-1185">Reference proteome</keyword>
<dbReference type="Gene3D" id="3.90.580.10">
    <property type="entry name" value="Zinc finger, CHC2-type domain"/>
    <property type="match status" value="1"/>
</dbReference>
<evidence type="ECO:0000259" key="1">
    <source>
        <dbReference type="Pfam" id="PF19263"/>
    </source>
</evidence>
<dbReference type="GO" id="GO:0003677">
    <property type="term" value="F:DNA binding"/>
    <property type="evidence" value="ECO:0007669"/>
    <property type="project" value="InterPro"/>
</dbReference>
<protein>
    <recommendedName>
        <fullName evidence="5">Toprim domain protein</fullName>
    </recommendedName>
</protein>
<evidence type="ECO:0000259" key="2">
    <source>
        <dbReference type="Pfam" id="PF19898"/>
    </source>
</evidence>
<evidence type="ECO:0000313" key="3">
    <source>
        <dbReference type="EMBL" id="QNT59631.1"/>
    </source>
</evidence>
<dbReference type="Proteomes" id="UP000516412">
    <property type="component" value="Chromosome"/>
</dbReference>
<dbReference type="KEGG" id="nmus:H7A79_1638"/>
<dbReference type="InterPro" id="IPR045455">
    <property type="entry name" value="NrS-1_pol-like_helicase"/>
</dbReference>
<organism evidence="3 4">
    <name type="scientific">Neisseria musculi</name>
    <dbReference type="NCBI Taxonomy" id="1815583"/>
    <lineage>
        <taxon>Bacteria</taxon>
        <taxon>Pseudomonadati</taxon>
        <taxon>Pseudomonadota</taxon>
        <taxon>Betaproteobacteria</taxon>
        <taxon>Neisseriales</taxon>
        <taxon>Neisseriaceae</taxon>
        <taxon>Neisseria</taxon>
    </lineage>
</organism>
<gene>
    <name evidence="3" type="ORF">H7A79_1638</name>
</gene>
<sequence>MKKLDFKSVADAALNAADNLLAEWLPGGKYKGHEFFALNPTRADRHLGSFAVNTHSGAWADYATGDAGGDLISLYAYLFTNGNQGDAFRAVAERLNIGNFQPVQRVEWGGTPKTGNAKSKRDSWRPVVPFDEERLLHLSGSRAYSFARNGREEGLRAVYRDAEGRPLCVVQRFIEPGGGKSDYPFSWCNNAEGVQQWCNRRVNDPQPLFGLDALAAHPDLPVLVVEGEKCKIVADASGLLGGWVVVSWLGGCNGWKKADWQPLSGRNVVLWPDCDSQREKLTKAEAAAGIDPHSKPFLAKAEQPGFKAMAGIAEKLAGLDCSVRMVQIPEPGVWPCGYDIADAFADGGKLIDPVAALADSALIPWPSENAESFPHLSYDERVRETTHAANEGGAGADYAENNGWRDDELAESDDEMHSLMADLLENYSQIGLKMKAVNLITGETFTRSQMEKIFTKFAVNAWFNSPNRKTMAEFQAEITIKQRRLEALAEYDNFGGMIDRYIYLDGTTDAFDVALGKIVSLAAVKAAFPEQCENWQKSAARKVCPMSNYVFEPALPPGISYTRDGEKVKFINMFKGLPVKSDEPDMLFPSETPLEKIKAAYPKCKHIIGLIEHLCGGNGRMSGDVTEWVLNWLACRFRWPQRKPATALVFISETQGVGKSTLGNKVLKELFGDYFVKLNQNALESQFNAPFQNRLVTVFEEISPSDERKNVIGKFKDMITSETIMIERKGKDPLEYSDYNSFLVFSNDEKAIPIEANDRRFMVMEIREKFSDAQYEALQAEIDAGGIQAFADFLFALPLQYTAGYQRQDDGGNIRMVPVRATFTPHTKPLPTPIKNRMIGLNKSGWEAFFDDWYQGELGLPFITCAAADLWAVYKAWCADTKTFSMTQKNFYASIAKRLQDIRTRVKVDGVEKRLRIFIVPHSWMSKRDQDRYPEPNTGAVFNGDSNTINKADYFGRQISAFNAAASVDLPHLKNL</sequence>
<dbReference type="SUPFAM" id="SSF57783">
    <property type="entry name" value="Zinc beta-ribbon"/>
    <property type="match status" value="1"/>
</dbReference>
<dbReference type="GO" id="GO:0008270">
    <property type="term" value="F:zinc ion binding"/>
    <property type="evidence" value="ECO:0007669"/>
    <property type="project" value="InterPro"/>
</dbReference>
<dbReference type="AlphaFoldDB" id="A0A7H1MDB6"/>
<dbReference type="GO" id="GO:0006260">
    <property type="term" value="P:DNA replication"/>
    <property type="evidence" value="ECO:0007669"/>
    <property type="project" value="InterPro"/>
</dbReference>
<feature type="domain" description="DUF6371" evidence="2">
    <location>
        <begin position="199"/>
        <end position="273"/>
    </location>
</feature>
<dbReference type="Gene3D" id="3.40.50.300">
    <property type="entry name" value="P-loop containing nucleotide triphosphate hydrolases"/>
    <property type="match status" value="1"/>
</dbReference>
<dbReference type="Pfam" id="PF19898">
    <property type="entry name" value="DUF6371"/>
    <property type="match status" value="1"/>
</dbReference>
<feature type="domain" description="NrS-1 polymerase-like helicase" evidence="1">
    <location>
        <begin position="651"/>
        <end position="760"/>
    </location>
</feature>
<proteinExistence type="predicted"/>
<evidence type="ECO:0008006" key="5">
    <source>
        <dbReference type="Google" id="ProtNLM"/>
    </source>
</evidence>
<dbReference type="InterPro" id="IPR036977">
    <property type="entry name" value="DNA_primase_Znf_CHC2"/>
</dbReference>
<name>A0A7H1MDB6_9NEIS</name>
<dbReference type="RefSeq" id="WP_186999998.1">
    <property type="nucleotide sequence ID" value="NZ_CP060414.2"/>
</dbReference>
<accession>A0A7H1MDB6</accession>
<reference evidence="3" key="1">
    <citation type="submission" date="2024-06" db="EMBL/GenBank/DDBJ databases">
        <title>Complete Genome Sequence of mouse commensal type strain Neisseria musculi.</title>
        <authorList>
            <person name="Thapa E."/>
            <person name="Aluvathingal J."/>
            <person name="Nadendla S."/>
            <person name="Mehta A."/>
            <person name="Tettelin H."/>
            <person name="Weyand N.J."/>
        </authorList>
    </citation>
    <scope>NUCLEOTIDE SEQUENCE</scope>
    <source>
        <strain evidence="3">NW831</strain>
    </source>
</reference>
<dbReference type="InterPro" id="IPR045951">
    <property type="entry name" value="DUF6371"/>
</dbReference>
<dbReference type="CDD" id="cd01029">
    <property type="entry name" value="TOPRIM_primases"/>
    <property type="match status" value="1"/>
</dbReference>